<reference key="1">
    <citation type="submission" date="2010-11" db="EMBL/GenBank/DDBJ databases">
        <title>The complete genome of Leadbetterella byssophila DSM 17132.</title>
        <authorList>
            <consortium name="US DOE Joint Genome Institute (JGI-PGF)"/>
            <person name="Lucas S."/>
            <person name="Copeland A."/>
            <person name="Lapidus A."/>
            <person name="Glavina del Rio T."/>
            <person name="Dalin E."/>
            <person name="Tice H."/>
            <person name="Bruce D."/>
            <person name="Goodwin L."/>
            <person name="Pitluck S."/>
            <person name="Kyrpides N."/>
            <person name="Mavromatis K."/>
            <person name="Ivanova N."/>
            <person name="Teshima H."/>
            <person name="Brettin T."/>
            <person name="Detter J.C."/>
            <person name="Han C."/>
            <person name="Tapia R."/>
            <person name="Land M."/>
            <person name="Hauser L."/>
            <person name="Markowitz V."/>
            <person name="Cheng J.-F."/>
            <person name="Hugenholtz P."/>
            <person name="Woyke T."/>
            <person name="Wu D."/>
            <person name="Tindall B."/>
            <person name="Pomrenke H.G."/>
            <person name="Brambilla E."/>
            <person name="Klenk H.-P."/>
            <person name="Eisen J.A."/>
        </authorList>
    </citation>
    <scope>NUCLEOTIDE SEQUENCE [LARGE SCALE GENOMIC DNA]</scope>
    <source>
        <strain>DSM 17132</strain>
    </source>
</reference>
<evidence type="ECO:0008006" key="4">
    <source>
        <dbReference type="Google" id="ProtNLM"/>
    </source>
</evidence>
<evidence type="ECO:0000256" key="1">
    <source>
        <dbReference type="SAM" id="SignalP"/>
    </source>
</evidence>
<dbReference type="AlphaFoldDB" id="E4RYP1"/>
<sequence length="371" mass="41736">MKKLSFGLILSVSTFAQAPDFDAKGLFYLQDGQDKLGYFALPLKLQDSRHPSEIGISNSIENNHRIIGLKAKSVYILETKGQKQGEEYAPGTYVSVVKLQDHQLRPDYRFPVAENPTSLSFDPSQHYLTISSTTAGNEIQIFELDDFGKPIRLLPGVLHMEGGAINDLIWHPNKQYLAFIRKEDKELGLIRVVWDKNRIIRLEQVGELTKFEGVPSQGAFSKDGKSFFLLDEGDDHRKGQIFVIRLSQDDSGKHQLISRIDVGFQPRQLSLHPSGDYLGVTHGKVEAMVSIFSFKNESLELRSEITTDGLQPASLKWDKNGKNLAISCAYTKQFGKPIGQIYFYKFSSGKLEKQSGSVVMNAGIHQMEVWH</sequence>
<dbReference type="Proteomes" id="UP000007435">
    <property type="component" value="Chromosome"/>
</dbReference>
<dbReference type="RefSeq" id="WP_013407455.1">
    <property type="nucleotide sequence ID" value="NC_014655.1"/>
</dbReference>
<dbReference type="InterPro" id="IPR015943">
    <property type="entry name" value="WD40/YVTN_repeat-like_dom_sf"/>
</dbReference>
<reference evidence="2 3" key="2">
    <citation type="journal article" date="2011" name="Stand. Genomic Sci.">
        <title>Complete genome sequence of Leadbetterella byssophila type strain (4M15).</title>
        <authorList>
            <person name="Abt B."/>
            <person name="Teshima H."/>
            <person name="Lucas S."/>
            <person name="Lapidus A."/>
            <person name="Del Rio T.G."/>
            <person name="Nolan M."/>
            <person name="Tice H."/>
            <person name="Cheng J.F."/>
            <person name="Pitluck S."/>
            <person name="Liolios K."/>
            <person name="Pagani I."/>
            <person name="Ivanova N."/>
            <person name="Mavromatis K."/>
            <person name="Pati A."/>
            <person name="Tapia R."/>
            <person name="Han C."/>
            <person name="Goodwin L."/>
            <person name="Chen A."/>
            <person name="Palaniappan K."/>
            <person name="Land M."/>
            <person name="Hauser L."/>
            <person name="Chang Y.J."/>
            <person name="Jeffries C.D."/>
            <person name="Rohde M."/>
            <person name="Goker M."/>
            <person name="Tindall B.J."/>
            <person name="Detter J.C."/>
            <person name="Woyke T."/>
            <person name="Bristow J."/>
            <person name="Eisen J.A."/>
            <person name="Markowitz V."/>
            <person name="Hugenholtz P."/>
            <person name="Klenk H.P."/>
            <person name="Kyrpides N.C."/>
        </authorList>
    </citation>
    <scope>NUCLEOTIDE SEQUENCE [LARGE SCALE GENOMIC DNA]</scope>
    <source>
        <strain evidence="3">DSM 17132 / JCM 16389 / KACC 11308 / NBRC 106382 / 4M15</strain>
    </source>
</reference>
<dbReference type="HOGENOM" id="CLU_052479_0_0_10"/>
<feature type="chain" id="PRO_5003185968" description="WD40-like beta Propeller containing protein" evidence="1">
    <location>
        <begin position="19"/>
        <end position="371"/>
    </location>
</feature>
<keyword evidence="1" id="KW-0732">Signal</keyword>
<name>E4RYP1_LEAB4</name>
<protein>
    <recommendedName>
        <fullName evidence="4">WD40-like beta Propeller containing protein</fullName>
    </recommendedName>
</protein>
<evidence type="ECO:0000313" key="2">
    <source>
        <dbReference type="EMBL" id="ADQ16403.1"/>
    </source>
</evidence>
<organism evidence="2 3">
    <name type="scientific">Leadbetterella byssophila (strain DSM 17132 / JCM 16389 / KACC 11308 / NBRC 106382 / 4M15)</name>
    <dbReference type="NCBI Taxonomy" id="649349"/>
    <lineage>
        <taxon>Bacteria</taxon>
        <taxon>Pseudomonadati</taxon>
        <taxon>Bacteroidota</taxon>
        <taxon>Cytophagia</taxon>
        <taxon>Cytophagales</taxon>
        <taxon>Leadbetterellaceae</taxon>
        <taxon>Leadbetterella</taxon>
    </lineage>
</organism>
<feature type="signal peptide" evidence="1">
    <location>
        <begin position="1"/>
        <end position="18"/>
    </location>
</feature>
<dbReference type="eggNOG" id="COG2706">
    <property type="taxonomic scope" value="Bacteria"/>
</dbReference>
<dbReference type="SUPFAM" id="SSF82171">
    <property type="entry name" value="DPP6 N-terminal domain-like"/>
    <property type="match status" value="1"/>
</dbReference>
<dbReference type="STRING" id="649349.Lbys_0641"/>
<dbReference type="EMBL" id="CP002305">
    <property type="protein sequence ID" value="ADQ16403.1"/>
    <property type="molecule type" value="Genomic_DNA"/>
</dbReference>
<dbReference type="KEGG" id="lby:Lbys_0641"/>
<evidence type="ECO:0000313" key="3">
    <source>
        <dbReference type="Proteomes" id="UP000007435"/>
    </source>
</evidence>
<proteinExistence type="predicted"/>
<keyword evidence="3" id="KW-1185">Reference proteome</keyword>
<dbReference type="OrthoDB" id="916694at2"/>
<accession>E4RYP1</accession>
<gene>
    <name evidence="2" type="ordered locus">Lbys_0641</name>
</gene>
<dbReference type="Gene3D" id="2.130.10.10">
    <property type="entry name" value="YVTN repeat-like/Quinoprotein amine dehydrogenase"/>
    <property type="match status" value="2"/>
</dbReference>